<organism evidence="2 3">
    <name type="scientific">Candidatus Wolfebacteria bacterium RIFCSPLOWO2_01_FULL_45_19</name>
    <dbReference type="NCBI Taxonomy" id="1802557"/>
    <lineage>
        <taxon>Bacteria</taxon>
        <taxon>Candidatus Wolfeibacteriota</taxon>
    </lineage>
</organism>
<feature type="transmembrane region" description="Helical" evidence="1">
    <location>
        <begin position="159"/>
        <end position="182"/>
    </location>
</feature>
<evidence type="ECO:0000313" key="2">
    <source>
        <dbReference type="EMBL" id="OGM90993.1"/>
    </source>
</evidence>
<dbReference type="AlphaFoldDB" id="A0A1F8DQT7"/>
<comment type="caution">
    <text evidence="2">The sequence shown here is derived from an EMBL/GenBank/DDBJ whole genome shotgun (WGS) entry which is preliminary data.</text>
</comment>
<dbReference type="EMBL" id="MGIR01000005">
    <property type="protein sequence ID" value="OGM90993.1"/>
    <property type="molecule type" value="Genomic_DNA"/>
</dbReference>
<accession>A0A1F8DQT7</accession>
<feature type="transmembrane region" description="Helical" evidence="1">
    <location>
        <begin position="202"/>
        <end position="224"/>
    </location>
</feature>
<keyword evidence="1" id="KW-0812">Transmembrane</keyword>
<dbReference type="STRING" id="1802557.A3A20_00215"/>
<gene>
    <name evidence="2" type="ORF">A3A20_00215</name>
</gene>
<keyword evidence="1" id="KW-0472">Membrane</keyword>
<evidence type="ECO:0000313" key="3">
    <source>
        <dbReference type="Proteomes" id="UP000178946"/>
    </source>
</evidence>
<evidence type="ECO:0008006" key="4">
    <source>
        <dbReference type="Google" id="ProtNLM"/>
    </source>
</evidence>
<sequence length="269" mass="31030">MRAYVRYWLFTVLLIVLVLMGWQYGFFAWAYERFSEPKILVASIFLLCIFLWAYIVIGYKAALQLYRDDQHLRYLEECLIHSPEDGVATARRILDEFYARRNERAVKNSTVCRFVASLAERIRVTRKVKTFEPVNRSMFQDYFEAELTRNLAILEKFQWVLFNVGFLGTLVGIILALAVQSIPANVEQIREFSFGILSGAGLAYTTSALGIGGGLILFVLHGFIDECATDIAFRFRTKMFEAVFPVIHSEEFGYKDNELKEVEYGAEKK</sequence>
<proteinExistence type="predicted"/>
<feature type="transmembrane region" description="Helical" evidence="1">
    <location>
        <begin position="7"/>
        <end position="27"/>
    </location>
</feature>
<feature type="transmembrane region" description="Helical" evidence="1">
    <location>
        <begin position="39"/>
        <end position="57"/>
    </location>
</feature>
<keyword evidence="1" id="KW-1133">Transmembrane helix</keyword>
<name>A0A1F8DQT7_9BACT</name>
<dbReference type="Proteomes" id="UP000178946">
    <property type="component" value="Unassembled WGS sequence"/>
</dbReference>
<evidence type="ECO:0000256" key="1">
    <source>
        <dbReference type="SAM" id="Phobius"/>
    </source>
</evidence>
<protein>
    <recommendedName>
        <fullName evidence="4">MotA/TolQ/ExbB proton channel domain-containing protein</fullName>
    </recommendedName>
</protein>
<reference evidence="2 3" key="1">
    <citation type="journal article" date="2016" name="Nat. Commun.">
        <title>Thousands of microbial genomes shed light on interconnected biogeochemical processes in an aquifer system.</title>
        <authorList>
            <person name="Anantharaman K."/>
            <person name="Brown C.T."/>
            <person name="Hug L.A."/>
            <person name="Sharon I."/>
            <person name="Castelle C.J."/>
            <person name="Probst A.J."/>
            <person name="Thomas B.C."/>
            <person name="Singh A."/>
            <person name="Wilkins M.J."/>
            <person name="Karaoz U."/>
            <person name="Brodie E.L."/>
            <person name="Williams K.H."/>
            <person name="Hubbard S.S."/>
            <person name="Banfield J.F."/>
        </authorList>
    </citation>
    <scope>NUCLEOTIDE SEQUENCE [LARGE SCALE GENOMIC DNA]</scope>
</reference>